<proteinExistence type="predicted"/>
<dbReference type="Pfam" id="PF16640">
    <property type="entry name" value="Big_3_5"/>
    <property type="match status" value="3"/>
</dbReference>
<accession>A0ABV9FYK1</accession>
<gene>
    <name evidence="2" type="ORF">ACFO6S_17120</name>
</gene>
<name>A0ABV9FYK1_9NOCA</name>
<dbReference type="RefSeq" id="WP_378419026.1">
    <property type="nucleotide sequence ID" value="NZ_JBHSFO010000012.1"/>
</dbReference>
<dbReference type="EMBL" id="JBHSFO010000012">
    <property type="protein sequence ID" value="MFC4605424.1"/>
    <property type="molecule type" value="Genomic_DNA"/>
</dbReference>
<sequence>MSGSFVRNGVATVGAFAIAAGFVVVSGAGLAGAAPETVNFTDGGNSLTRTVNNTTPAEGETVTVATTITGVGTVDWFEDNRPTCLTYKPNTARVGGLPVPVASVGAGLIRVAGAWDAATSPVFSFEYLVQANCTRDVVQTTGMKYGSGGATGSFVTQGPSVTVPKNATTTVLSPIAPGAAGTAIKMDAQVLGGHDGELVRFFSGTTLLGSAPLAAGKASYTWTPAASQAGDHQITATFVASPLALESSSAAQTLTVAPGNQTTKTTVTVPVQGTVNTDVLLEAQVEPFPGAGTVTFKAGTAELGTVDVGPDGKASLVQVFTVTGNKSITAVFSGAPGFTASTSPAQVVRISEPGATDVATTVTLGIPAQAEQGKVVFLTANVSPMPDAGTVRFYSGEEPLGNPTRLASGRATQTYTFTTLGHKEIRAVYTGAVGFLGSDVTGGIEVIEPLPPSTSGSLGNLFGSS</sequence>
<evidence type="ECO:0000313" key="2">
    <source>
        <dbReference type="EMBL" id="MFC4605424.1"/>
    </source>
</evidence>
<keyword evidence="3" id="KW-1185">Reference proteome</keyword>
<evidence type="ECO:0000313" key="3">
    <source>
        <dbReference type="Proteomes" id="UP001595914"/>
    </source>
</evidence>
<feature type="domain" description="Bacterial Ig-like" evidence="1">
    <location>
        <begin position="178"/>
        <end position="257"/>
    </location>
</feature>
<evidence type="ECO:0000259" key="1">
    <source>
        <dbReference type="Pfam" id="PF16640"/>
    </source>
</evidence>
<protein>
    <submittedName>
        <fullName evidence="2">Ig-like domain-containing protein</fullName>
    </submittedName>
</protein>
<dbReference type="Proteomes" id="UP001595914">
    <property type="component" value="Unassembled WGS sequence"/>
</dbReference>
<feature type="domain" description="Bacterial Ig-like" evidence="1">
    <location>
        <begin position="269"/>
        <end position="350"/>
    </location>
</feature>
<dbReference type="InterPro" id="IPR013783">
    <property type="entry name" value="Ig-like_fold"/>
</dbReference>
<comment type="caution">
    <text evidence="2">The sequence shown here is derived from an EMBL/GenBank/DDBJ whole genome shotgun (WGS) entry which is preliminary data.</text>
</comment>
<feature type="domain" description="Bacterial Ig-like" evidence="1">
    <location>
        <begin position="367"/>
        <end position="439"/>
    </location>
</feature>
<dbReference type="Gene3D" id="2.60.40.10">
    <property type="entry name" value="Immunoglobulins"/>
    <property type="match status" value="3"/>
</dbReference>
<organism evidence="2 3">
    <name type="scientific">Rhodococcus kronopolitis</name>
    <dbReference type="NCBI Taxonomy" id="1460226"/>
    <lineage>
        <taxon>Bacteria</taxon>
        <taxon>Bacillati</taxon>
        <taxon>Actinomycetota</taxon>
        <taxon>Actinomycetes</taxon>
        <taxon>Mycobacteriales</taxon>
        <taxon>Nocardiaceae</taxon>
        <taxon>Rhodococcus</taxon>
    </lineage>
</organism>
<reference evidence="3" key="1">
    <citation type="journal article" date="2019" name="Int. J. Syst. Evol. Microbiol.">
        <title>The Global Catalogue of Microorganisms (GCM) 10K type strain sequencing project: providing services to taxonomists for standard genome sequencing and annotation.</title>
        <authorList>
            <consortium name="The Broad Institute Genomics Platform"/>
            <consortium name="The Broad Institute Genome Sequencing Center for Infectious Disease"/>
            <person name="Wu L."/>
            <person name="Ma J."/>
        </authorList>
    </citation>
    <scope>NUCLEOTIDE SEQUENCE [LARGE SCALE GENOMIC DNA]</scope>
    <source>
        <strain evidence="3">CCUG 54520</strain>
    </source>
</reference>
<dbReference type="InterPro" id="IPR032109">
    <property type="entry name" value="Big_3_5"/>
</dbReference>